<reference evidence="1 2" key="1">
    <citation type="submission" date="2020-04" db="EMBL/GenBank/DDBJ databases">
        <title>Whole genome sequencing of clinical and environmental type strains of Ochrobactrum.</title>
        <authorList>
            <person name="Dharne M."/>
        </authorList>
    </citation>
    <scope>NUCLEOTIDE SEQUENCE [LARGE SCALE GENOMIC DNA]</scope>
    <source>
        <strain evidence="1 2">DSM 13340</strain>
    </source>
</reference>
<sequence length="51" mass="5656">MTDSERSKALSELLEIREQDDGTLTDGGLLDRIPMKIIPLRGSQRKGASRT</sequence>
<evidence type="ECO:0000313" key="2">
    <source>
        <dbReference type="Proteomes" id="UP000558475"/>
    </source>
</evidence>
<dbReference type="EMBL" id="JAAXZB010000001">
    <property type="protein sequence ID" value="NKW09985.1"/>
    <property type="molecule type" value="Genomic_DNA"/>
</dbReference>
<evidence type="ECO:0000313" key="1">
    <source>
        <dbReference type="EMBL" id="NKW09985.1"/>
    </source>
</evidence>
<dbReference type="Proteomes" id="UP000558475">
    <property type="component" value="Unassembled WGS sequence"/>
</dbReference>
<organism evidence="1 2">
    <name type="scientific">Brucella tritici</name>
    <dbReference type="NCBI Taxonomy" id="94626"/>
    <lineage>
        <taxon>Bacteria</taxon>
        <taxon>Pseudomonadati</taxon>
        <taxon>Pseudomonadota</taxon>
        <taxon>Alphaproteobacteria</taxon>
        <taxon>Hyphomicrobiales</taxon>
        <taxon>Brucellaceae</taxon>
        <taxon>Brucella/Ochrobactrum group</taxon>
        <taxon>Brucella</taxon>
    </lineage>
</organism>
<protein>
    <submittedName>
        <fullName evidence="1">Uncharacterized protein</fullName>
    </submittedName>
</protein>
<name>A0A7X6FRX5_9HYPH</name>
<comment type="caution">
    <text evidence="1">The sequence shown here is derived from an EMBL/GenBank/DDBJ whole genome shotgun (WGS) entry which is preliminary data.</text>
</comment>
<gene>
    <name evidence="1" type="ORF">HGG76_11795</name>
</gene>
<dbReference type="AlphaFoldDB" id="A0A7X6FRX5"/>
<accession>A0A7X6FRX5</accession>
<proteinExistence type="predicted"/>